<dbReference type="PANTHER" id="PTHR15020:SF50">
    <property type="entry name" value="UPF0659 PROTEIN YMR090W"/>
    <property type="match status" value="1"/>
</dbReference>
<feature type="domain" description="NAD(P)-binding" evidence="1">
    <location>
        <begin position="8"/>
        <end position="187"/>
    </location>
</feature>
<evidence type="ECO:0000259" key="1">
    <source>
        <dbReference type="Pfam" id="PF13460"/>
    </source>
</evidence>
<evidence type="ECO:0000313" key="2">
    <source>
        <dbReference type="EMBL" id="GHB27844.1"/>
    </source>
</evidence>
<organism evidence="2 3">
    <name type="scientific">Salinicola rhizosphaerae</name>
    <dbReference type="NCBI Taxonomy" id="1443141"/>
    <lineage>
        <taxon>Bacteria</taxon>
        <taxon>Pseudomonadati</taxon>
        <taxon>Pseudomonadota</taxon>
        <taxon>Gammaproteobacteria</taxon>
        <taxon>Oceanospirillales</taxon>
        <taxon>Halomonadaceae</taxon>
        <taxon>Salinicola</taxon>
    </lineage>
</organism>
<dbReference type="SUPFAM" id="SSF51735">
    <property type="entry name" value="NAD(P)-binding Rossmann-fold domains"/>
    <property type="match status" value="1"/>
</dbReference>
<sequence length="213" mass="22892">MAKTLVLGANGQIGRQFCALAADKGMPIKAMIRDTAQQSWFADRGIETVIGDLEGRLRHAFYGCDQIVFAAGSGPHTGADKTLMIDLHGAVRAIDIARGMGLPRFIMVSALRADRVLEAPVKLRPYCAAKAAADAHLRASGLPYVVLKPGKLTDEPASRQISTDETRPGDAVSRANVAEVLCHLIQHRGIRRCDIALLDGERPIEEALTPFAS</sequence>
<accession>A0ABQ3E6L4</accession>
<reference evidence="3" key="1">
    <citation type="journal article" date="2019" name="Int. J. Syst. Evol. Microbiol.">
        <title>The Global Catalogue of Microorganisms (GCM) 10K type strain sequencing project: providing services to taxonomists for standard genome sequencing and annotation.</title>
        <authorList>
            <consortium name="The Broad Institute Genomics Platform"/>
            <consortium name="The Broad Institute Genome Sequencing Center for Infectious Disease"/>
            <person name="Wu L."/>
            <person name="Ma J."/>
        </authorList>
    </citation>
    <scope>NUCLEOTIDE SEQUENCE [LARGE SCALE GENOMIC DNA]</scope>
    <source>
        <strain evidence="3">KCTC 32998</strain>
    </source>
</reference>
<name>A0ABQ3E6L4_9GAMM</name>
<protein>
    <submittedName>
        <fullName evidence="2">Sugar epimerase YhfK</fullName>
    </submittedName>
</protein>
<dbReference type="InterPro" id="IPR036291">
    <property type="entry name" value="NAD(P)-bd_dom_sf"/>
</dbReference>
<dbReference type="RefSeq" id="WP_189445360.1">
    <property type="nucleotide sequence ID" value="NZ_BMZI01000006.1"/>
</dbReference>
<dbReference type="Pfam" id="PF13460">
    <property type="entry name" value="NAD_binding_10"/>
    <property type="match status" value="1"/>
</dbReference>
<evidence type="ECO:0000313" key="3">
    <source>
        <dbReference type="Proteomes" id="UP000646745"/>
    </source>
</evidence>
<dbReference type="Proteomes" id="UP000646745">
    <property type="component" value="Unassembled WGS sequence"/>
</dbReference>
<dbReference type="PANTHER" id="PTHR15020">
    <property type="entry name" value="FLAVIN REDUCTASE-RELATED"/>
    <property type="match status" value="1"/>
</dbReference>
<comment type="caution">
    <text evidence="2">The sequence shown here is derived from an EMBL/GenBank/DDBJ whole genome shotgun (WGS) entry which is preliminary data.</text>
</comment>
<proteinExistence type="predicted"/>
<dbReference type="InterPro" id="IPR016040">
    <property type="entry name" value="NAD(P)-bd_dom"/>
</dbReference>
<keyword evidence="3" id="KW-1185">Reference proteome</keyword>
<dbReference type="Gene3D" id="3.40.50.720">
    <property type="entry name" value="NAD(P)-binding Rossmann-like Domain"/>
    <property type="match status" value="1"/>
</dbReference>
<dbReference type="EMBL" id="BMZI01000006">
    <property type="protein sequence ID" value="GHB27844.1"/>
    <property type="molecule type" value="Genomic_DNA"/>
</dbReference>
<gene>
    <name evidence="2" type="primary">yhfK</name>
    <name evidence="2" type="ORF">GCM10009038_28220</name>
</gene>